<comment type="caution">
    <text evidence="1">The sequence shown here is derived from an EMBL/GenBank/DDBJ whole genome shotgun (WGS) entry which is preliminary data.</text>
</comment>
<organism evidence="1 2">
    <name type="scientific">Peronosclerospora sorghi</name>
    <dbReference type="NCBI Taxonomy" id="230839"/>
    <lineage>
        <taxon>Eukaryota</taxon>
        <taxon>Sar</taxon>
        <taxon>Stramenopiles</taxon>
        <taxon>Oomycota</taxon>
        <taxon>Peronosporomycetes</taxon>
        <taxon>Peronosporales</taxon>
        <taxon>Peronosporaceae</taxon>
        <taxon>Peronosclerospora</taxon>
    </lineage>
</organism>
<name>A0ACC0WKD7_9STRA</name>
<dbReference type="Proteomes" id="UP001163321">
    <property type="component" value="Chromosome 12"/>
</dbReference>
<evidence type="ECO:0000313" key="1">
    <source>
        <dbReference type="EMBL" id="KAI9918393.1"/>
    </source>
</evidence>
<evidence type="ECO:0000313" key="2">
    <source>
        <dbReference type="Proteomes" id="UP001163321"/>
    </source>
</evidence>
<sequence>MMAPHRGEPKGINKLVDCTGTTLTTEDDNVLGSFSTETGVYCLANDLAGLFTEVGRHNLVANERFNTLDGLATSCVVCVTLGFDTKRCLERHIAADHVFGDVVQQFHIEFVVFVIHTIIHE</sequence>
<keyword evidence="2" id="KW-1185">Reference proteome</keyword>
<accession>A0ACC0WKD7</accession>
<reference evidence="1 2" key="1">
    <citation type="journal article" date="2022" name="bioRxiv">
        <title>The genome of the oomycete Peronosclerospora sorghi, a cosmopolitan pathogen of maize and sorghum, is inflated with dispersed pseudogenes.</title>
        <authorList>
            <person name="Fletcher K."/>
            <person name="Martin F."/>
            <person name="Isakeit T."/>
            <person name="Cavanaugh K."/>
            <person name="Magill C."/>
            <person name="Michelmore R."/>
        </authorList>
    </citation>
    <scope>NUCLEOTIDE SEQUENCE [LARGE SCALE GENOMIC DNA]</scope>
    <source>
        <strain evidence="1">P6</strain>
    </source>
</reference>
<dbReference type="EMBL" id="CM047591">
    <property type="protein sequence ID" value="KAI9918393.1"/>
    <property type="molecule type" value="Genomic_DNA"/>
</dbReference>
<gene>
    <name evidence="1" type="ORF">PsorP6_011653</name>
</gene>
<protein>
    <submittedName>
        <fullName evidence="1">Uncharacterized protein</fullName>
    </submittedName>
</protein>
<proteinExistence type="predicted"/>